<protein>
    <submittedName>
        <fullName evidence="1">SAM-dependent methyltransferase</fullName>
    </submittedName>
</protein>
<dbReference type="InterPro" id="IPR029063">
    <property type="entry name" value="SAM-dependent_MTases_sf"/>
</dbReference>
<keyword evidence="1" id="KW-0808">Transferase</keyword>
<dbReference type="CDD" id="cd02440">
    <property type="entry name" value="AdoMet_MTases"/>
    <property type="match status" value="1"/>
</dbReference>
<reference evidence="1 2" key="1">
    <citation type="submission" date="2020-08" db="EMBL/GenBank/DDBJ databases">
        <title>Cohnella phylogeny.</title>
        <authorList>
            <person name="Dunlap C."/>
        </authorList>
    </citation>
    <scope>NUCLEOTIDE SEQUENCE [LARGE SCALE GENOMIC DNA]</scope>
    <source>
        <strain evidence="1 2">DSM 25241</strain>
    </source>
</reference>
<keyword evidence="2" id="KW-1185">Reference proteome</keyword>
<dbReference type="EMBL" id="JACJVQ010000004">
    <property type="protein sequence ID" value="MBB6633347.1"/>
    <property type="molecule type" value="Genomic_DNA"/>
</dbReference>
<gene>
    <name evidence="1" type="ORF">H7B67_04430</name>
</gene>
<dbReference type="Proteomes" id="UP000535838">
    <property type="component" value="Unassembled WGS sequence"/>
</dbReference>
<dbReference type="SUPFAM" id="SSF53335">
    <property type="entry name" value="S-adenosyl-L-methionine-dependent methyltransferases"/>
    <property type="match status" value="1"/>
</dbReference>
<dbReference type="GO" id="GO:0032259">
    <property type="term" value="P:methylation"/>
    <property type="evidence" value="ECO:0007669"/>
    <property type="project" value="UniProtKB-KW"/>
</dbReference>
<evidence type="ECO:0000313" key="2">
    <source>
        <dbReference type="Proteomes" id="UP000535838"/>
    </source>
</evidence>
<comment type="caution">
    <text evidence="1">The sequence shown here is derived from an EMBL/GenBank/DDBJ whole genome shotgun (WGS) entry which is preliminary data.</text>
</comment>
<evidence type="ECO:0000313" key="1">
    <source>
        <dbReference type="EMBL" id="MBB6633347.1"/>
    </source>
</evidence>
<sequence length="264" mass="30157">MDAYLRLRRSLTDFLEKFSSLATSSPDSFRGSSELERVIDDYSRFILEERNRTEWGQLEPHQAAELSPVADELRETSALCVAMMEKHRAWKLLGGEEDHTEYFDNIEAGIQEEFGRFYLDSDSKVLLVGSGAFPMTPLYIARRTGAEVLGIDIDQDAIELGRKVIARLGGGLRIRLENRFLEQLEGIGEFTHIIFSSTVALKYELLDQLHSLTKANVAVAMRFGNDLKSLFNYPMQETDPRKWQLADVVLHPDQVFDIAYYKKP</sequence>
<organism evidence="1 2">
    <name type="scientific">Cohnella thailandensis</name>
    <dbReference type="NCBI Taxonomy" id="557557"/>
    <lineage>
        <taxon>Bacteria</taxon>
        <taxon>Bacillati</taxon>
        <taxon>Bacillota</taxon>
        <taxon>Bacilli</taxon>
        <taxon>Bacillales</taxon>
        <taxon>Paenibacillaceae</taxon>
        <taxon>Cohnella</taxon>
    </lineage>
</organism>
<dbReference type="AlphaFoldDB" id="A0A841SUP4"/>
<accession>A0A841SUP4</accession>
<proteinExistence type="predicted"/>
<dbReference type="GO" id="GO:0008168">
    <property type="term" value="F:methyltransferase activity"/>
    <property type="evidence" value="ECO:0007669"/>
    <property type="project" value="UniProtKB-KW"/>
</dbReference>
<name>A0A841SUP4_9BACL</name>
<dbReference type="RefSeq" id="WP_185118591.1">
    <property type="nucleotide sequence ID" value="NZ_JACJVQ010000004.1"/>
</dbReference>
<keyword evidence="1" id="KW-0489">Methyltransferase</keyword>
<dbReference type="Gene3D" id="3.40.50.150">
    <property type="entry name" value="Vaccinia Virus protein VP39"/>
    <property type="match status" value="1"/>
</dbReference>